<keyword evidence="4" id="KW-1185">Reference proteome</keyword>
<evidence type="ECO:0000313" key="3">
    <source>
        <dbReference type="EMBL" id="PMS21475.1"/>
    </source>
</evidence>
<dbReference type="PANTHER" id="PTHR35601:SF1">
    <property type="entry name" value="TOXIN RELE"/>
    <property type="match status" value="1"/>
</dbReference>
<protein>
    <submittedName>
        <fullName evidence="3">Cytotoxic translational repressor of toxin-antitoxin stability system</fullName>
    </submittedName>
</protein>
<evidence type="ECO:0000256" key="1">
    <source>
        <dbReference type="ARBA" id="ARBA00006226"/>
    </source>
</evidence>
<dbReference type="Proteomes" id="UP000235347">
    <property type="component" value="Unassembled WGS sequence"/>
</dbReference>
<dbReference type="RefSeq" id="WP_102611341.1">
    <property type="nucleotide sequence ID" value="NZ_CADIKD010000012.1"/>
</dbReference>
<dbReference type="InterPro" id="IPR035093">
    <property type="entry name" value="RelE/ParE_toxin_dom_sf"/>
</dbReference>
<comment type="similarity">
    <text evidence="1">Belongs to the RelE toxin family.</text>
</comment>
<gene>
    <name evidence="3" type="ORF">C0Z19_18830</name>
</gene>
<dbReference type="InterPro" id="IPR007712">
    <property type="entry name" value="RelE/ParE_toxin"/>
</dbReference>
<organism evidence="3 4">
    <name type="scientific">Trinickia soli</name>
    <dbReference type="NCBI Taxonomy" id="380675"/>
    <lineage>
        <taxon>Bacteria</taxon>
        <taxon>Pseudomonadati</taxon>
        <taxon>Pseudomonadota</taxon>
        <taxon>Betaproteobacteria</taxon>
        <taxon>Burkholderiales</taxon>
        <taxon>Burkholderiaceae</taxon>
        <taxon>Trinickia</taxon>
    </lineage>
</organism>
<evidence type="ECO:0000256" key="2">
    <source>
        <dbReference type="ARBA" id="ARBA00022649"/>
    </source>
</evidence>
<comment type="caution">
    <text evidence="3">The sequence shown here is derived from an EMBL/GenBank/DDBJ whole genome shotgun (WGS) entry which is preliminary data.</text>
</comment>
<evidence type="ECO:0000313" key="4">
    <source>
        <dbReference type="Proteomes" id="UP000235347"/>
    </source>
</evidence>
<name>A0A2N7VWE0_9BURK</name>
<dbReference type="PANTHER" id="PTHR35601">
    <property type="entry name" value="TOXIN RELE"/>
    <property type="match status" value="1"/>
</dbReference>
<sequence>MNSIEWTPKAAKQLRKLDRRHQIEVRDSVGGLVAMPNCKNVRMLINHKYGYRLRVGDYRVLFNWDGAIKVIEIEEVRKRDERTY</sequence>
<dbReference type="Gene3D" id="3.30.2310.20">
    <property type="entry name" value="RelE-like"/>
    <property type="match status" value="1"/>
</dbReference>
<dbReference type="Pfam" id="PF05016">
    <property type="entry name" value="ParE_toxin"/>
    <property type="match status" value="1"/>
</dbReference>
<reference evidence="3 4" key="1">
    <citation type="submission" date="2018-01" db="EMBL/GenBank/DDBJ databases">
        <title>Whole genome analyses suggest that Burkholderia sensu lato contains two further novel genera in the rhizoxinica-symbiotica group Mycetohabitans gen. nov., and Trinickia gen. nov.: implications for the evolution of diazotrophy and nodulation in the Burkholderiaceae.</title>
        <authorList>
            <person name="Estrada-de los Santos P."/>
            <person name="Palmer M."/>
            <person name="Chavez-Ramirez B."/>
            <person name="Beukes C."/>
            <person name="Steenkamp E.T."/>
            <person name="Hirsch A.M."/>
            <person name="Manyaka P."/>
            <person name="Maluk M."/>
            <person name="Lafos M."/>
            <person name="Crook M."/>
            <person name="Gross E."/>
            <person name="Simon M.F."/>
            <person name="Bueno dos Reis Junior F."/>
            <person name="Poole P.S."/>
            <person name="Venter S.N."/>
            <person name="James E.K."/>
        </authorList>
    </citation>
    <scope>NUCLEOTIDE SEQUENCE [LARGE SCALE GENOMIC DNA]</scope>
    <source>
        <strain evidence="3 4">GP25-8</strain>
    </source>
</reference>
<dbReference type="SUPFAM" id="SSF143011">
    <property type="entry name" value="RelE-like"/>
    <property type="match status" value="1"/>
</dbReference>
<accession>A0A2N7VWE0</accession>
<proteinExistence type="inferred from homology"/>
<dbReference type="AlphaFoldDB" id="A0A2N7VWE0"/>
<dbReference type="EMBL" id="PNYB01000016">
    <property type="protein sequence ID" value="PMS21475.1"/>
    <property type="molecule type" value="Genomic_DNA"/>
</dbReference>
<keyword evidence="2" id="KW-1277">Toxin-antitoxin system</keyword>